<dbReference type="Pfam" id="PF08239">
    <property type="entry name" value="SH3_3"/>
    <property type="match status" value="1"/>
</dbReference>
<feature type="signal peptide" evidence="1">
    <location>
        <begin position="1"/>
        <end position="22"/>
    </location>
</feature>
<dbReference type="Gene3D" id="2.30.30.40">
    <property type="entry name" value="SH3 Domains"/>
    <property type="match status" value="1"/>
</dbReference>
<comment type="caution">
    <text evidence="3">The sequence shown here is derived from an EMBL/GenBank/DDBJ whole genome shotgun (WGS) entry which is preliminary data.</text>
</comment>
<dbReference type="SMART" id="SM00287">
    <property type="entry name" value="SH3b"/>
    <property type="match status" value="1"/>
</dbReference>
<evidence type="ECO:0000313" key="4">
    <source>
        <dbReference type="Proteomes" id="UP000787419"/>
    </source>
</evidence>
<dbReference type="AlphaFoldDB" id="A0A9D5X047"/>
<protein>
    <submittedName>
        <fullName evidence="3">SH3 domain-containing protein</fullName>
    </submittedName>
</protein>
<name>A0A9D5X047_9BACT</name>
<sequence>MNNRFYSLLILCLLFVCNGSYSWTCCNIKTVRKINNKKTFDRDKWQTETIRTFLKENGYKEPSQQSFRDKCLYLFGLYLPAVPKTTANPINSIDTDYTINEFGRFIYPDVEDLFYQPWIEKNVTKEDARRYLYDNESGAGKRIAAYNKLLFNNDSTVLPYFKENSGDATEVVFKFDYEGNPDLMEIAVRNARLSGYFDDPSVISILFYNNKKRGIRKRLIKQIYEQCANNRDDFKDFEGIVTSFSWTFDVLEYDVNVKDQCLAYLVTLMMDYDDKNQAAILEPRGSKAFEYLEYFLRQFPDIESRLKKHNFYDNNRLEELVASIHSVQETETANGLNNKVASHFIYDSDGYCNLREKGGTSARIIGRIPSDTPVRVLEADGEWWKVSTNDGKTGYVHKSRIIRER</sequence>
<dbReference type="PROSITE" id="PS51781">
    <property type="entry name" value="SH3B"/>
    <property type="match status" value="1"/>
</dbReference>
<dbReference type="InterPro" id="IPR003646">
    <property type="entry name" value="SH3-like_bac-type"/>
</dbReference>
<feature type="chain" id="PRO_5038340644" evidence="1">
    <location>
        <begin position="23"/>
        <end position="405"/>
    </location>
</feature>
<dbReference type="Proteomes" id="UP000787419">
    <property type="component" value="Unassembled WGS sequence"/>
</dbReference>
<dbReference type="EMBL" id="JABZTM010000053">
    <property type="protein sequence ID" value="MBF1446892.1"/>
    <property type="molecule type" value="Genomic_DNA"/>
</dbReference>
<evidence type="ECO:0000259" key="2">
    <source>
        <dbReference type="PROSITE" id="PS51781"/>
    </source>
</evidence>
<gene>
    <name evidence="3" type="ORF">HXN55_05850</name>
</gene>
<evidence type="ECO:0000313" key="3">
    <source>
        <dbReference type="EMBL" id="MBF1446892.1"/>
    </source>
</evidence>
<dbReference type="RefSeq" id="WP_211792730.1">
    <property type="nucleotide sequence ID" value="NZ_CAJZDG010000030.1"/>
</dbReference>
<evidence type="ECO:0000256" key="1">
    <source>
        <dbReference type="SAM" id="SignalP"/>
    </source>
</evidence>
<feature type="domain" description="SH3b" evidence="2">
    <location>
        <begin position="339"/>
        <end position="405"/>
    </location>
</feature>
<keyword evidence="1" id="KW-0732">Signal</keyword>
<organism evidence="3 4">
    <name type="scientific">Prevotella nigrescens</name>
    <dbReference type="NCBI Taxonomy" id="28133"/>
    <lineage>
        <taxon>Bacteria</taxon>
        <taxon>Pseudomonadati</taxon>
        <taxon>Bacteroidota</taxon>
        <taxon>Bacteroidia</taxon>
        <taxon>Bacteroidales</taxon>
        <taxon>Prevotellaceae</taxon>
        <taxon>Prevotella</taxon>
    </lineage>
</organism>
<proteinExistence type="predicted"/>
<reference evidence="3" key="1">
    <citation type="submission" date="2020-04" db="EMBL/GenBank/DDBJ databases">
        <title>Deep metagenomics examines the oral microbiome during advanced dental caries in children, revealing novel taxa and co-occurrences with host molecules.</title>
        <authorList>
            <person name="Baker J.L."/>
            <person name="Morton J.T."/>
            <person name="Dinis M."/>
            <person name="Alvarez R."/>
            <person name="Tran N.C."/>
            <person name="Knight R."/>
            <person name="Edlund A."/>
        </authorList>
    </citation>
    <scope>NUCLEOTIDE SEQUENCE</scope>
    <source>
        <strain evidence="3">JCVI_32_bin.50</strain>
    </source>
</reference>
<accession>A0A9D5X047</accession>